<dbReference type="RefSeq" id="WP_114659259.1">
    <property type="nucleotide sequence ID" value="NZ_CP031194.1"/>
</dbReference>
<dbReference type="OrthoDB" id="4331735at2"/>
<dbReference type="KEGG" id="spad:DVK44_09500"/>
<feature type="region of interest" description="Disordered" evidence="1">
    <location>
        <begin position="1"/>
        <end position="67"/>
    </location>
</feature>
<keyword evidence="3" id="KW-1185">Reference proteome</keyword>
<protein>
    <recommendedName>
        <fullName evidence="4">WXG100 family type VII secretion target</fullName>
    </recommendedName>
</protein>
<name>A0A345HMH0_9ACTN</name>
<dbReference type="EMBL" id="CP031194">
    <property type="protein sequence ID" value="AXG77894.1"/>
    <property type="molecule type" value="Genomic_DNA"/>
</dbReference>
<evidence type="ECO:0000313" key="2">
    <source>
        <dbReference type="EMBL" id="AXG77894.1"/>
    </source>
</evidence>
<dbReference type="AlphaFoldDB" id="A0A345HMH0"/>
<accession>A0A345HMH0</accession>
<gene>
    <name evidence="2" type="ORF">DVK44_09500</name>
</gene>
<reference evidence="3" key="1">
    <citation type="submission" date="2018-07" db="EMBL/GenBank/DDBJ databases">
        <authorList>
            <person name="Zhao J."/>
        </authorList>
    </citation>
    <scope>NUCLEOTIDE SEQUENCE [LARGE SCALE GENOMIC DNA]</scope>
    <source>
        <strain evidence="3">GSSD-12</strain>
    </source>
</reference>
<sequence length="136" mass="13908">MRLNRLAEDGPVPSPSPGQAPSAGPGGGPKLASTPAEKNAAAGVIESDLLPSTKKAGDHADEATTAAAGSLSGWVTATALKKTLTTWDGQVKMLLGRLGAERDGLRNTVTILSGVDTGRRDVINGIKTPSVFDSYR</sequence>
<proteinExistence type="predicted"/>
<evidence type="ECO:0000313" key="3">
    <source>
        <dbReference type="Proteomes" id="UP000253868"/>
    </source>
</evidence>
<dbReference type="Proteomes" id="UP000253868">
    <property type="component" value="Chromosome"/>
</dbReference>
<organism evidence="2 3">
    <name type="scientific">Streptomyces paludis</name>
    <dbReference type="NCBI Taxonomy" id="2282738"/>
    <lineage>
        <taxon>Bacteria</taxon>
        <taxon>Bacillati</taxon>
        <taxon>Actinomycetota</taxon>
        <taxon>Actinomycetes</taxon>
        <taxon>Kitasatosporales</taxon>
        <taxon>Streptomycetaceae</taxon>
        <taxon>Streptomyces</taxon>
    </lineage>
</organism>
<evidence type="ECO:0000256" key="1">
    <source>
        <dbReference type="SAM" id="MobiDB-lite"/>
    </source>
</evidence>
<evidence type="ECO:0008006" key="4">
    <source>
        <dbReference type="Google" id="ProtNLM"/>
    </source>
</evidence>